<dbReference type="EMBL" id="VANI01000027">
    <property type="protein sequence ID" value="TLM73429.1"/>
    <property type="molecule type" value="Genomic_DNA"/>
</dbReference>
<keyword evidence="3" id="KW-1185">Reference proteome</keyword>
<gene>
    <name evidence="2" type="ORF">FDY93_18930</name>
</gene>
<accession>A0ABY2UHY3</accession>
<keyword evidence="1" id="KW-0472">Membrane</keyword>
<evidence type="ECO:0000256" key="1">
    <source>
        <dbReference type="SAM" id="Phobius"/>
    </source>
</evidence>
<keyword evidence="1" id="KW-0812">Transmembrane</keyword>
<dbReference type="RefSeq" id="WP_138237324.1">
    <property type="nucleotide sequence ID" value="NZ_CP185860.1"/>
</dbReference>
<sequence>MRVLLILLATLAMALFINKWAGGYGGTFMLLVLLISLGIPYPLSAFKSARYKRRINKWLEQAGLQLKNVEPRAHRFRSGKLFWKSTDAQLVFSVKSGNSEYWFACGSWWLGVYSNKISIYQYIDRKLVFFERISA</sequence>
<comment type="caution">
    <text evidence="2">The sequence shown here is derived from an EMBL/GenBank/DDBJ whole genome shotgun (WGS) entry which is preliminary data.</text>
</comment>
<organism evidence="2 3">
    <name type="scientific">Microbulbifer harenosus</name>
    <dbReference type="NCBI Taxonomy" id="2576840"/>
    <lineage>
        <taxon>Bacteria</taxon>
        <taxon>Pseudomonadati</taxon>
        <taxon>Pseudomonadota</taxon>
        <taxon>Gammaproteobacteria</taxon>
        <taxon>Cellvibrionales</taxon>
        <taxon>Microbulbiferaceae</taxon>
        <taxon>Microbulbifer</taxon>
    </lineage>
</organism>
<evidence type="ECO:0000313" key="2">
    <source>
        <dbReference type="EMBL" id="TLM73429.1"/>
    </source>
</evidence>
<reference evidence="2 3" key="1">
    <citation type="submission" date="2019-05" db="EMBL/GenBank/DDBJ databases">
        <title>Microbulbifer harenosus sp. nov., an alginate-degrading bacterium isolated from coastal sand.</title>
        <authorList>
            <person name="Huang H."/>
            <person name="Mo K."/>
            <person name="Bao S."/>
        </authorList>
    </citation>
    <scope>NUCLEOTIDE SEQUENCE [LARGE SCALE GENOMIC DNA]</scope>
    <source>
        <strain evidence="2 3">HB161719</strain>
    </source>
</reference>
<keyword evidence="1" id="KW-1133">Transmembrane helix</keyword>
<feature type="transmembrane region" description="Helical" evidence="1">
    <location>
        <begin position="24"/>
        <end position="44"/>
    </location>
</feature>
<dbReference type="Proteomes" id="UP000306791">
    <property type="component" value="Unassembled WGS sequence"/>
</dbReference>
<proteinExistence type="predicted"/>
<evidence type="ECO:0000313" key="3">
    <source>
        <dbReference type="Proteomes" id="UP000306791"/>
    </source>
</evidence>
<protein>
    <submittedName>
        <fullName evidence="2">Spore germination protein</fullName>
    </submittedName>
</protein>
<name>A0ABY2UHY3_9GAMM</name>